<feature type="transmembrane region" description="Helical" evidence="1">
    <location>
        <begin position="176"/>
        <end position="193"/>
    </location>
</feature>
<reference evidence="3" key="1">
    <citation type="submission" date="2018-01" db="EMBL/GenBank/DDBJ databases">
        <authorList>
            <person name="Peeters C."/>
        </authorList>
    </citation>
    <scope>NUCLEOTIDE SEQUENCE [LARGE SCALE GENOMIC DNA]</scope>
</reference>
<keyword evidence="3" id="KW-1185">Reference proteome</keyword>
<evidence type="ECO:0000256" key="1">
    <source>
        <dbReference type="SAM" id="Phobius"/>
    </source>
</evidence>
<dbReference type="AlphaFoldDB" id="A0A2U3I414"/>
<keyword evidence="1" id="KW-0812">Transmembrane</keyword>
<evidence type="ECO:0000313" key="2">
    <source>
        <dbReference type="EMBL" id="SPB14893.1"/>
    </source>
</evidence>
<dbReference type="InterPro" id="IPR043130">
    <property type="entry name" value="CDP-OH_PTrfase_TM_dom"/>
</dbReference>
<protein>
    <recommendedName>
        <fullName evidence="4">CDP-diacylglycerol--glycerol-3-phosphate 3-phosphatidyltransferase</fullName>
    </recommendedName>
</protein>
<organism evidence="2 3">
    <name type="scientific">Caballeronia novacaledonica</name>
    <dbReference type="NCBI Taxonomy" id="1544861"/>
    <lineage>
        <taxon>Bacteria</taxon>
        <taxon>Pseudomonadati</taxon>
        <taxon>Pseudomonadota</taxon>
        <taxon>Betaproteobacteria</taxon>
        <taxon>Burkholderiales</taxon>
        <taxon>Burkholderiaceae</taxon>
        <taxon>Caballeronia</taxon>
    </lineage>
</organism>
<proteinExistence type="predicted"/>
<gene>
    <name evidence="2" type="ORF">NOV72_02124</name>
</gene>
<dbReference type="EMBL" id="OGTP01000005">
    <property type="protein sequence ID" value="SPB14893.1"/>
    <property type="molecule type" value="Genomic_DNA"/>
</dbReference>
<evidence type="ECO:0000313" key="3">
    <source>
        <dbReference type="Proteomes" id="UP000238169"/>
    </source>
</evidence>
<keyword evidence="1" id="KW-1133">Transmembrane helix</keyword>
<name>A0A2U3I414_9BURK</name>
<dbReference type="Gene3D" id="1.20.120.1760">
    <property type="match status" value="1"/>
</dbReference>
<feature type="transmembrane region" description="Helical" evidence="1">
    <location>
        <begin position="55"/>
        <end position="72"/>
    </location>
</feature>
<dbReference type="Proteomes" id="UP000238169">
    <property type="component" value="Unassembled WGS sequence"/>
</dbReference>
<sequence>MPDPASLLANRSDSIPSLANQQIMDDNRRPIKSRSNTTIVALSNWLAHTRVTPNQISAASVVFATMGALALLRTDSVLAMLIVIACVQLRLLCNVIDGLVAVEGDKKSIVGPIFNEFPDRLADSVLLIAAGYACGAASLGWAASLFAALTAYVRVFGGSAGLPQRFIGPMAKQHRMAVLTLACAATIAEIWLHRPHVSLLAGLAIIAAGSALTCITRTRALVLDLRRTRRDAEEARHA</sequence>
<feature type="transmembrane region" description="Helical" evidence="1">
    <location>
        <begin position="199"/>
        <end position="220"/>
    </location>
</feature>
<accession>A0A2U3I414</accession>
<keyword evidence="1" id="KW-0472">Membrane</keyword>
<evidence type="ECO:0008006" key="4">
    <source>
        <dbReference type="Google" id="ProtNLM"/>
    </source>
</evidence>
<feature type="transmembrane region" description="Helical" evidence="1">
    <location>
        <begin position="125"/>
        <end position="155"/>
    </location>
</feature>
<feature type="transmembrane region" description="Helical" evidence="1">
    <location>
        <begin position="79"/>
        <end position="102"/>
    </location>
</feature>